<dbReference type="OMA" id="AMNVNMY"/>
<gene>
    <name evidence="3" type="primary">coaBC</name>
    <name evidence="6" type="ORF">BKD89_00665</name>
</gene>
<protein>
    <recommendedName>
        <fullName evidence="3">Coenzyme A biosynthesis bifunctional protein CoaBC</fullName>
    </recommendedName>
    <alternativeName>
        <fullName evidence="3">DNA/pantothenate metabolism flavoprotein</fullName>
    </alternativeName>
    <alternativeName>
        <fullName evidence="3">Phosphopantothenoylcysteine synthetase/decarboxylase</fullName>
        <shortName evidence="3">PPCS-PPCDC</shortName>
    </alternativeName>
    <domain>
        <recommendedName>
            <fullName evidence="3">Phosphopantothenoylcysteine decarboxylase</fullName>
            <shortName evidence="3">PPC decarboxylase</shortName>
            <shortName evidence="3">PPC-DC</shortName>
            <ecNumber evidence="3">4.1.1.36</ecNumber>
        </recommendedName>
        <alternativeName>
            <fullName evidence="3">CoaC</fullName>
        </alternativeName>
    </domain>
    <domain>
        <recommendedName>
            <fullName evidence="3">Phosphopantothenate--cysteine ligase</fullName>
            <ecNumber evidence="3">6.3.2.5</ecNumber>
        </recommendedName>
        <alternativeName>
            <fullName evidence="3">CoaB</fullName>
        </alternativeName>
        <alternativeName>
            <fullName evidence="3">Phosphopantothenoylcysteine synthetase</fullName>
            <shortName evidence="3">PPC synthetase</shortName>
            <shortName evidence="3">PPC-S</shortName>
        </alternativeName>
    </domain>
</protein>
<dbReference type="GO" id="GO:0015937">
    <property type="term" value="P:coenzyme A biosynthetic process"/>
    <property type="evidence" value="ECO:0007669"/>
    <property type="project" value="UniProtKB-UniRule"/>
</dbReference>
<comment type="similarity">
    <text evidence="3">In the N-terminal section; belongs to the HFCD (homo-oligomeric flavin containing Cys decarboxylase) superfamily.</text>
</comment>
<comment type="catalytic activity">
    <reaction evidence="3">
        <text>N-[(R)-4-phosphopantothenoyl]-L-cysteine + H(+) = (R)-4'-phosphopantetheine + CO2</text>
        <dbReference type="Rhea" id="RHEA:16793"/>
        <dbReference type="ChEBI" id="CHEBI:15378"/>
        <dbReference type="ChEBI" id="CHEBI:16526"/>
        <dbReference type="ChEBI" id="CHEBI:59458"/>
        <dbReference type="ChEBI" id="CHEBI:61723"/>
        <dbReference type="EC" id="4.1.1.36"/>
    </reaction>
</comment>
<keyword evidence="3" id="KW-0479">Metal-binding</keyword>
<dbReference type="InterPro" id="IPR007085">
    <property type="entry name" value="DNA/pantothenate-metab_flavo_C"/>
</dbReference>
<dbReference type="EC" id="6.3.2.5" evidence="3"/>
<dbReference type="GO" id="GO:0010181">
    <property type="term" value="F:FMN binding"/>
    <property type="evidence" value="ECO:0007669"/>
    <property type="project" value="UniProtKB-UniRule"/>
</dbReference>
<comment type="pathway">
    <text evidence="3">Cofactor biosynthesis; coenzyme A biosynthesis.</text>
</comment>
<accession>A0A3G3IET7</accession>
<reference evidence="6 7" key="1">
    <citation type="submission" date="2016-10" db="EMBL/GenBank/DDBJ databases">
        <title>Complete genome of the TMA-utilizing, human hosted archaeon Methanomethylophilus alvus Gen. nov, sp. nov., strain Mx-05, derived from a pure culture.</title>
        <authorList>
            <person name="Brugere J.-F."/>
            <person name="Ben Hania W."/>
            <person name="Chaudhary P.P."/>
            <person name="Gaci N."/>
            <person name="Borrel G."/>
            <person name="Cao Van Tuat L."/>
            <person name="Fardeau M.-L."/>
            <person name="Harris H.M.B."/>
            <person name="O'Toole P.W."/>
            <person name="Ollivier B."/>
        </authorList>
    </citation>
    <scope>NUCLEOTIDE SEQUENCE [LARGE SCALE GENOMIC DNA]</scope>
    <source>
        <strain evidence="6 7">Mx-05</strain>
    </source>
</reference>
<keyword evidence="1 3" id="KW-0210">Decarboxylase</keyword>
<dbReference type="InterPro" id="IPR035929">
    <property type="entry name" value="CoaB-like_sf"/>
</dbReference>
<evidence type="ECO:0000256" key="1">
    <source>
        <dbReference type="ARBA" id="ARBA00022793"/>
    </source>
</evidence>
<name>A0A3G3IET7_9ARCH</name>
<dbReference type="GO" id="GO:0015941">
    <property type="term" value="P:pantothenate catabolic process"/>
    <property type="evidence" value="ECO:0007669"/>
    <property type="project" value="InterPro"/>
</dbReference>
<comment type="caution">
    <text evidence="3">Lacks conserved residue(s) required for the propagation of feature annotation.</text>
</comment>
<dbReference type="GO" id="GO:0004632">
    <property type="term" value="F:phosphopantothenate--cysteine ligase activity"/>
    <property type="evidence" value="ECO:0007669"/>
    <property type="project" value="UniProtKB-UniRule"/>
</dbReference>
<sequence>MHPSEEIYCDKSNRLSGKTIVLGITGSIAAVECFHLIRELIRNGAKVIPVMTPAAVKLVAPDAMEFASGVKPVTEMTGQTEHIKYLGDPSDADLFLVYPATANTISKMANGIDDTPVTTMATVALGSGIPVAVAPAMHGYMLGNPAVEKNLGVLASWGVNIIGPHTDENRARVASVSEVVSWAIKLLSHDDLRKKRILVIGGRSEEPLDSMRLITNRSSGLMAVTLAQRAFERGADVELWMGGGSVDVPDFIPVKRYETVGDLIGMLGSIDHDLVIVPAALADFTPEKKVEGKIPSGEGFTMSLKPVPKVLPLIRGKCQNVIGYKAESGLSRSDLVKKARGRLEEYDLMACVANDVDSAGKTSASMILVTRDEATDITGSKAAISDMILNFVAQRL</sequence>
<dbReference type="Gene3D" id="3.40.50.1950">
    <property type="entry name" value="Flavin prenyltransferase-like"/>
    <property type="match status" value="1"/>
</dbReference>
<feature type="region of interest" description="Phosphopantothenate--cysteine ligase" evidence="3">
    <location>
        <begin position="197"/>
        <end position="396"/>
    </location>
</feature>
<dbReference type="EC" id="4.1.1.36" evidence="3"/>
<dbReference type="InterPro" id="IPR003382">
    <property type="entry name" value="Flavoprotein"/>
</dbReference>
<evidence type="ECO:0000313" key="6">
    <source>
        <dbReference type="EMBL" id="AYQ54333.1"/>
    </source>
</evidence>
<dbReference type="HAMAP" id="MF_02225">
    <property type="entry name" value="CoaBC"/>
    <property type="match status" value="1"/>
</dbReference>
<organism evidence="6 7">
    <name type="scientific">Methanomethylophilus alvi</name>
    <dbReference type="NCBI Taxonomy" id="1291540"/>
    <lineage>
        <taxon>Archaea</taxon>
        <taxon>Methanobacteriati</taxon>
        <taxon>Thermoplasmatota</taxon>
        <taxon>Thermoplasmata</taxon>
        <taxon>Methanomassiliicoccales</taxon>
        <taxon>Methanomethylophilaceae</taxon>
        <taxon>Methanomethylophilus</taxon>
    </lineage>
</organism>
<dbReference type="InterPro" id="IPR005252">
    <property type="entry name" value="CoaBC"/>
</dbReference>
<feature type="binding site" evidence="3">
    <location>
        <position position="293"/>
    </location>
    <ligand>
        <name>CTP</name>
        <dbReference type="ChEBI" id="CHEBI:37563"/>
    </ligand>
</feature>
<evidence type="ECO:0000313" key="7">
    <source>
        <dbReference type="Proteomes" id="UP000273278"/>
    </source>
</evidence>
<dbReference type="GO" id="GO:0046872">
    <property type="term" value="F:metal ion binding"/>
    <property type="evidence" value="ECO:0007669"/>
    <property type="project" value="UniProtKB-KW"/>
</dbReference>
<dbReference type="SUPFAM" id="SSF52507">
    <property type="entry name" value="Homo-oligomeric flavin-containing Cys decarboxylases, HFCD"/>
    <property type="match status" value="1"/>
</dbReference>
<dbReference type="PANTHER" id="PTHR14359:SF6">
    <property type="entry name" value="PHOSPHOPANTOTHENOYLCYSTEINE DECARBOXYLASE"/>
    <property type="match status" value="1"/>
</dbReference>
<dbReference type="NCBIfam" id="TIGR00521">
    <property type="entry name" value="coaBC_dfp"/>
    <property type="match status" value="1"/>
</dbReference>
<dbReference type="Gene3D" id="3.40.50.10300">
    <property type="entry name" value="CoaB-like"/>
    <property type="match status" value="1"/>
</dbReference>
<keyword evidence="2 3" id="KW-0456">Lyase</keyword>
<comment type="catalytic activity">
    <reaction evidence="3">
        <text>(R)-4'-phosphopantothenate + L-cysteine + CTP = N-[(R)-4-phosphopantothenoyl]-L-cysteine + CMP + diphosphate + H(+)</text>
        <dbReference type="Rhea" id="RHEA:19397"/>
        <dbReference type="ChEBI" id="CHEBI:10986"/>
        <dbReference type="ChEBI" id="CHEBI:15378"/>
        <dbReference type="ChEBI" id="CHEBI:33019"/>
        <dbReference type="ChEBI" id="CHEBI:35235"/>
        <dbReference type="ChEBI" id="CHEBI:37563"/>
        <dbReference type="ChEBI" id="CHEBI:59458"/>
        <dbReference type="ChEBI" id="CHEBI:60377"/>
        <dbReference type="EC" id="6.3.2.5"/>
    </reaction>
</comment>
<keyword evidence="3" id="KW-0285">Flavoprotein</keyword>
<dbReference type="PANTHER" id="PTHR14359">
    <property type="entry name" value="HOMO-OLIGOMERIC FLAVIN CONTAINING CYS DECARBOXYLASE FAMILY"/>
    <property type="match status" value="1"/>
</dbReference>
<dbReference type="GO" id="GO:0071513">
    <property type="term" value="C:phosphopantothenoylcysteine decarboxylase complex"/>
    <property type="evidence" value="ECO:0007669"/>
    <property type="project" value="TreeGrafter"/>
</dbReference>
<comment type="cofactor">
    <cofactor evidence="3">
        <name>Mg(2+)</name>
        <dbReference type="ChEBI" id="CHEBI:18420"/>
    </cofactor>
</comment>
<evidence type="ECO:0000259" key="4">
    <source>
        <dbReference type="Pfam" id="PF02441"/>
    </source>
</evidence>
<dbReference type="EMBL" id="CP017686">
    <property type="protein sequence ID" value="AYQ54333.1"/>
    <property type="molecule type" value="Genomic_DNA"/>
</dbReference>
<keyword evidence="3" id="KW-0436">Ligase</keyword>
<feature type="domain" description="DNA/pantothenate metabolism flavoprotein C-terminal" evidence="5">
    <location>
        <begin position="192"/>
        <end position="394"/>
    </location>
</feature>
<keyword evidence="3" id="KW-0460">Magnesium</keyword>
<evidence type="ECO:0000256" key="3">
    <source>
        <dbReference type="HAMAP-Rule" id="MF_02225"/>
    </source>
</evidence>
<dbReference type="Pfam" id="PF02441">
    <property type="entry name" value="Flavoprotein"/>
    <property type="match status" value="1"/>
</dbReference>
<dbReference type="Proteomes" id="UP000273278">
    <property type="component" value="Chromosome"/>
</dbReference>
<proteinExistence type="inferred from homology"/>
<evidence type="ECO:0000256" key="2">
    <source>
        <dbReference type="ARBA" id="ARBA00023239"/>
    </source>
</evidence>
<comment type="cofactor">
    <cofactor evidence="3">
        <name>FMN</name>
        <dbReference type="ChEBI" id="CHEBI:58210"/>
    </cofactor>
    <text evidence="3">Binds 1 FMN per subunit.</text>
</comment>
<dbReference type="Pfam" id="PF04127">
    <property type="entry name" value="DFP"/>
    <property type="match status" value="1"/>
</dbReference>
<dbReference type="RefSeq" id="WP_015504043.1">
    <property type="nucleotide sequence ID" value="NZ_CAYARL010000008.1"/>
</dbReference>
<dbReference type="AlphaFoldDB" id="A0A3G3IET7"/>
<comment type="function">
    <text evidence="3">Catalyzes two sequential steps in the biosynthesis of coenzyme A. In the first step cysteine is conjugated to 4'-phosphopantothenate to form 4-phosphopantothenoylcysteine. In the second step the latter compound is decarboxylated to form 4'-phosphopantotheine.</text>
</comment>
<dbReference type="UniPathway" id="UPA00241"/>
<dbReference type="GeneID" id="41320936"/>
<feature type="binding site" evidence="3">
    <location>
        <position position="283"/>
    </location>
    <ligand>
        <name>CTP</name>
        <dbReference type="ChEBI" id="CHEBI:37563"/>
    </ligand>
</feature>
<keyword evidence="3" id="KW-0288">FMN</keyword>
<dbReference type="GO" id="GO:0004633">
    <property type="term" value="F:phosphopantothenoylcysteine decarboxylase activity"/>
    <property type="evidence" value="ECO:0007669"/>
    <property type="project" value="UniProtKB-UniRule"/>
</dbReference>
<dbReference type="SUPFAM" id="SSF102645">
    <property type="entry name" value="CoaB-like"/>
    <property type="match status" value="1"/>
</dbReference>
<comment type="similarity">
    <text evidence="3">In the C-terminal section; belongs to the PPC synthetase family.</text>
</comment>
<dbReference type="InterPro" id="IPR036551">
    <property type="entry name" value="Flavin_trans-like"/>
</dbReference>
<feature type="region of interest" description="Phosphopantothenoylcysteine decarboxylase" evidence="3">
    <location>
        <begin position="1"/>
        <end position="196"/>
    </location>
</feature>
<feature type="domain" description="Flavoprotein" evidence="4">
    <location>
        <begin position="18"/>
        <end position="185"/>
    </location>
</feature>
<keyword evidence="3" id="KW-0511">Multifunctional enzyme</keyword>
<evidence type="ECO:0000259" key="5">
    <source>
        <dbReference type="Pfam" id="PF04127"/>
    </source>
</evidence>